<dbReference type="AlphaFoldDB" id="A0A6P5EXZ9"/>
<dbReference type="Proteomes" id="UP000515123">
    <property type="component" value="Linkage group 1"/>
</dbReference>
<feature type="domain" description="KIB1-4 beta-propeller" evidence="1">
    <location>
        <begin position="186"/>
        <end position="421"/>
    </location>
</feature>
<evidence type="ECO:0000313" key="2">
    <source>
        <dbReference type="Proteomes" id="UP000515123"/>
    </source>
</evidence>
<dbReference type="GeneID" id="109708616"/>
<name>A0A6P5EXZ9_ANACO</name>
<organism evidence="2 3">
    <name type="scientific">Ananas comosus</name>
    <name type="common">Pineapple</name>
    <name type="synonym">Ananas ananas</name>
    <dbReference type="NCBI Taxonomy" id="4615"/>
    <lineage>
        <taxon>Eukaryota</taxon>
        <taxon>Viridiplantae</taxon>
        <taxon>Streptophyta</taxon>
        <taxon>Embryophyta</taxon>
        <taxon>Tracheophyta</taxon>
        <taxon>Spermatophyta</taxon>
        <taxon>Magnoliopsida</taxon>
        <taxon>Liliopsida</taxon>
        <taxon>Poales</taxon>
        <taxon>Bromeliaceae</taxon>
        <taxon>Bromelioideae</taxon>
        <taxon>Ananas</taxon>
    </lineage>
</organism>
<dbReference type="SUPFAM" id="SSF81383">
    <property type="entry name" value="F-box domain"/>
    <property type="match status" value="1"/>
</dbReference>
<reference evidence="3" key="2">
    <citation type="submission" date="2025-08" db="UniProtKB">
        <authorList>
            <consortium name="RefSeq"/>
        </authorList>
    </citation>
    <scope>IDENTIFICATION</scope>
    <source>
        <tissue evidence="3">Leaf</tissue>
    </source>
</reference>
<dbReference type="InterPro" id="IPR036047">
    <property type="entry name" value="F-box-like_dom_sf"/>
</dbReference>
<dbReference type="RefSeq" id="XP_020086025.1">
    <property type="nucleotide sequence ID" value="XM_020230436.1"/>
</dbReference>
<gene>
    <name evidence="3" type="primary">LOC109708616</name>
</gene>
<protein>
    <submittedName>
        <fullName evidence="3">Uncharacterized protein LOC109708616</fullName>
    </submittedName>
</protein>
<keyword evidence="2" id="KW-1185">Reference proteome</keyword>
<reference evidence="2" key="1">
    <citation type="journal article" date="2015" name="Nat. Genet.">
        <title>The pineapple genome and the evolution of CAM photosynthesis.</title>
        <authorList>
            <person name="Ming R."/>
            <person name="VanBuren R."/>
            <person name="Wai C.M."/>
            <person name="Tang H."/>
            <person name="Schatz M.C."/>
            <person name="Bowers J.E."/>
            <person name="Lyons E."/>
            <person name="Wang M.L."/>
            <person name="Chen J."/>
            <person name="Biggers E."/>
            <person name="Zhang J."/>
            <person name="Huang L."/>
            <person name="Zhang L."/>
            <person name="Miao W."/>
            <person name="Zhang J."/>
            <person name="Ye Z."/>
            <person name="Miao C."/>
            <person name="Lin Z."/>
            <person name="Wang H."/>
            <person name="Zhou H."/>
            <person name="Yim W.C."/>
            <person name="Priest H.D."/>
            <person name="Zheng C."/>
            <person name="Woodhouse M."/>
            <person name="Edger P.P."/>
            <person name="Guyot R."/>
            <person name="Guo H.B."/>
            <person name="Guo H."/>
            <person name="Zheng G."/>
            <person name="Singh R."/>
            <person name="Sharma A."/>
            <person name="Min X."/>
            <person name="Zheng Y."/>
            <person name="Lee H."/>
            <person name="Gurtowski J."/>
            <person name="Sedlazeck F.J."/>
            <person name="Harkess A."/>
            <person name="McKain M.R."/>
            <person name="Liao Z."/>
            <person name="Fang J."/>
            <person name="Liu J."/>
            <person name="Zhang X."/>
            <person name="Zhang Q."/>
            <person name="Hu W."/>
            <person name="Qin Y."/>
            <person name="Wang K."/>
            <person name="Chen L.Y."/>
            <person name="Shirley N."/>
            <person name="Lin Y.R."/>
            <person name="Liu L.Y."/>
            <person name="Hernandez A.G."/>
            <person name="Wright C.L."/>
            <person name="Bulone V."/>
            <person name="Tuskan G.A."/>
            <person name="Heath K."/>
            <person name="Zee F."/>
            <person name="Moore P.H."/>
            <person name="Sunkar R."/>
            <person name="Leebens-Mack J.H."/>
            <person name="Mockler T."/>
            <person name="Bennetzen J.L."/>
            <person name="Freeling M."/>
            <person name="Sankoff D."/>
            <person name="Paterson A.H."/>
            <person name="Zhu X."/>
            <person name="Yang X."/>
            <person name="Smith J.A."/>
            <person name="Cushman J.C."/>
            <person name="Paull R.E."/>
            <person name="Yu Q."/>
        </authorList>
    </citation>
    <scope>NUCLEOTIDE SEQUENCE [LARGE SCALE GENOMIC DNA]</scope>
    <source>
        <strain evidence="2">cv. F153</strain>
    </source>
</reference>
<dbReference type="Gene3D" id="1.20.1280.50">
    <property type="match status" value="1"/>
</dbReference>
<dbReference type="PANTHER" id="PTHR33110:SF71">
    <property type="entry name" value="F-BOX_KELCH-REPEAT PROTEIN"/>
    <property type="match status" value="1"/>
</dbReference>
<dbReference type="PANTHER" id="PTHR33110">
    <property type="entry name" value="F-BOX/KELCH-REPEAT PROTEIN-RELATED"/>
    <property type="match status" value="1"/>
</dbReference>
<dbReference type="OrthoDB" id="642536at2759"/>
<dbReference type="CDD" id="cd09917">
    <property type="entry name" value="F-box_SF"/>
    <property type="match status" value="1"/>
</dbReference>
<sequence length="488" mass="54370">MDQENKIVPERERSEFNWYYLPPTRDNQKETEGNKIVDRKRKRRGFDWYYLPPTTTTTRDDHKQIRIRSAAAAGEEEEEEGKKKKEYYRRRWSELPGHILEQVLARLTWPRDLVCFGRVCRPWRSVREGFPPPPRSACPWLVYRGDSRTSGIAVGGGVSVDASAEKFVFYSLAGGDGCGVRGGMVVVELPGTRGAHIRGCSHGWLLFAYSETAAPHFLLNPATDARIRLPLWVVGAGGRRRRRSAASPAVLSSSPVDGPSCVVAFLGDGLLVFCRIGDRVWQAVSTGAPYKAMYERDSSSIVAHDGKIYFLTQQQRMLGVFDPNADDPKVSLTWLIDGPPLGYFWSSCYLVESCGQVLLVLLSAITTMAVLKLDLRNRAWVDVTEEGLSNQMTFVAHGSSLSVCANSLAGSECMPGYVYLSSPFVQCEELFEKMEMGGKEIYRVRPIGGSKILGLPFTKASHWCCIEILQTNMLFQSSRSFGGAFTTS</sequence>
<accession>A0A6P5EXZ9</accession>
<dbReference type="InterPro" id="IPR005174">
    <property type="entry name" value="KIB1-4_b-propeller"/>
</dbReference>
<dbReference type="Pfam" id="PF03478">
    <property type="entry name" value="Beta-prop_KIB1-4"/>
    <property type="match status" value="1"/>
</dbReference>
<evidence type="ECO:0000313" key="3">
    <source>
        <dbReference type="RefSeq" id="XP_020086025.1"/>
    </source>
</evidence>
<evidence type="ECO:0000259" key="1">
    <source>
        <dbReference type="Pfam" id="PF03478"/>
    </source>
</evidence>
<proteinExistence type="predicted"/>